<dbReference type="PANTHER" id="PTHR24055">
    <property type="entry name" value="MITOGEN-ACTIVATED PROTEIN KINASE"/>
    <property type="match status" value="1"/>
</dbReference>
<evidence type="ECO:0000313" key="10">
    <source>
        <dbReference type="EMBL" id="PRW60927.1"/>
    </source>
</evidence>
<dbReference type="EC" id="2.7.11.22" evidence="1"/>
<sequence length="329" mass="37473">MEAYENLGRIGEVLKCRNRESGEIVAIKKFKSRIDGENADAAQVRKTALREVKLLRELSHEHIVTLLDVFRQGGKLYLCFEYLEKTVLEDLERNPSGLPEAAVKRYMWQLLQAVQYMHAKRVIHRDIKPENILLNSAGILKLCDFGFARSMVPGDAGAGSQPGQRYSEYVATRWYRSPELLVGAGQYTGPEVDIWAIGCLLAELVTRLPLFPGESDMDQLFLILKCFGRLGEQQMEWLRRHPVYSRMALPRPAEVEPLRRRFPNFSPQLMEVLEACLQVDPACRPSAAQLLAMPFFADKQSWLTPEFKVAQVRLLLACPHISGPGFWQD</sequence>
<evidence type="ECO:0000256" key="6">
    <source>
        <dbReference type="ARBA" id="ARBA00022840"/>
    </source>
</evidence>
<evidence type="ECO:0000256" key="3">
    <source>
        <dbReference type="ARBA" id="ARBA00022679"/>
    </source>
</evidence>
<comment type="caution">
    <text evidence="10">The sequence shown here is derived from an EMBL/GenBank/DDBJ whole genome shotgun (WGS) entry which is preliminary data.</text>
</comment>
<dbReference type="FunFam" id="3.30.200.20:FF:000049">
    <property type="entry name" value="cyclin-dependent kinase-like 1 isoform X1"/>
    <property type="match status" value="1"/>
</dbReference>
<dbReference type="PROSITE" id="PS50011">
    <property type="entry name" value="PROTEIN_KINASE_DOM"/>
    <property type="match status" value="1"/>
</dbReference>
<evidence type="ECO:0000256" key="7">
    <source>
        <dbReference type="ARBA" id="ARBA00047811"/>
    </source>
</evidence>
<dbReference type="InterPro" id="IPR000719">
    <property type="entry name" value="Prot_kinase_dom"/>
</dbReference>
<dbReference type="OrthoDB" id="548217at2759"/>
<evidence type="ECO:0000256" key="8">
    <source>
        <dbReference type="ARBA" id="ARBA00048367"/>
    </source>
</evidence>
<reference evidence="10 11" key="1">
    <citation type="journal article" date="2018" name="Plant J.">
        <title>Genome sequences of Chlorella sorokiniana UTEX 1602 and Micractinium conductrix SAG 241.80: implications to maltose excretion by a green alga.</title>
        <authorList>
            <person name="Arriola M.B."/>
            <person name="Velmurugan N."/>
            <person name="Zhang Y."/>
            <person name="Plunkett M.H."/>
            <person name="Hondzo H."/>
            <person name="Barney B.M."/>
        </authorList>
    </citation>
    <scope>NUCLEOTIDE SEQUENCE [LARGE SCALE GENOMIC DNA]</scope>
    <source>
        <strain evidence="11">UTEX 1602</strain>
    </source>
</reference>
<keyword evidence="6" id="KW-0067">ATP-binding</keyword>
<dbReference type="EMBL" id="LHPG02000001">
    <property type="protein sequence ID" value="PRW60927.1"/>
    <property type="molecule type" value="Genomic_DNA"/>
</dbReference>
<evidence type="ECO:0000259" key="9">
    <source>
        <dbReference type="PROSITE" id="PS50011"/>
    </source>
</evidence>
<protein>
    <recommendedName>
        <fullName evidence="1">cyclin-dependent kinase</fullName>
        <ecNumber evidence="1">2.7.11.22</ecNumber>
    </recommendedName>
</protein>
<dbReference type="STRING" id="3076.A0A2P6U3N2"/>
<organism evidence="10 11">
    <name type="scientific">Chlorella sorokiniana</name>
    <name type="common">Freshwater green alga</name>
    <dbReference type="NCBI Taxonomy" id="3076"/>
    <lineage>
        <taxon>Eukaryota</taxon>
        <taxon>Viridiplantae</taxon>
        <taxon>Chlorophyta</taxon>
        <taxon>core chlorophytes</taxon>
        <taxon>Trebouxiophyceae</taxon>
        <taxon>Chlorellales</taxon>
        <taxon>Chlorellaceae</taxon>
        <taxon>Chlorella clade</taxon>
        <taxon>Chlorella</taxon>
    </lineage>
</organism>
<evidence type="ECO:0000256" key="1">
    <source>
        <dbReference type="ARBA" id="ARBA00012425"/>
    </source>
</evidence>
<dbReference type="PROSITE" id="PS00108">
    <property type="entry name" value="PROTEIN_KINASE_ST"/>
    <property type="match status" value="1"/>
</dbReference>
<evidence type="ECO:0000256" key="4">
    <source>
        <dbReference type="ARBA" id="ARBA00022741"/>
    </source>
</evidence>
<dbReference type="Gene3D" id="1.10.510.10">
    <property type="entry name" value="Transferase(Phosphotransferase) domain 1"/>
    <property type="match status" value="1"/>
</dbReference>
<keyword evidence="4" id="KW-0547">Nucleotide-binding</keyword>
<dbReference type="InterPro" id="IPR011009">
    <property type="entry name" value="Kinase-like_dom_sf"/>
</dbReference>
<dbReference type="SUPFAM" id="SSF56112">
    <property type="entry name" value="Protein kinase-like (PK-like)"/>
    <property type="match status" value="1"/>
</dbReference>
<proteinExistence type="predicted"/>
<gene>
    <name evidence="10" type="ORF">C2E21_0685</name>
</gene>
<dbReference type="SMART" id="SM00220">
    <property type="entry name" value="S_TKc"/>
    <property type="match status" value="1"/>
</dbReference>
<keyword evidence="11" id="KW-1185">Reference proteome</keyword>
<dbReference type="InterPro" id="IPR050117">
    <property type="entry name" value="MAPK"/>
</dbReference>
<dbReference type="PIRSF" id="PIRSF000654">
    <property type="entry name" value="Integrin-linked_kinase"/>
    <property type="match status" value="1"/>
</dbReference>
<name>A0A2P6U3N2_CHLSO</name>
<keyword evidence="2" id="KW-0723">Serine/threonine-protein kinase</keyword>
<feature type="domain" description="Protein kinase" evidence="9">
    <location>
        <begin position="1"/>
        <end position="296"/>
    </location>
</feature>
<dbReference type="InterPro" id="IPR008271">
    <property type="entry name" value="Ser/Thr_kinase_AS"/>
</dbReference>
<evidence type="ECO:0000256" key="5">
    <source>
        <dbReference type="ARBA" id="ARBA00022777"/>
    </source>
</evidence>
<dbReference type="Proteomes" id="UP000239899">
    <property type="component" value="Unassembled WGS sequence"/>
</dbReference>
<dbReference type="AlphaFoldDB" id="A0A2P6U3N2"/>
<dbReference type="Pfam" id="PF00069">
    <property type="entry name" value="Pkinase"/>
    <property type="match status" value="1"/>
</dbReference>
<keyword evidence="3" id="KW-0808">Transferase</keyword>
<accession>A0A2P6U3N2</accession>
<keyword evidence="5 10" id="KW-0418">Kinase</keyword>
<comment type="catalytic activity">
    <reaction evidence="8">
        <text>L-seryl-[protein] + ATP = O-phospho-L-seryl-[protein] + ADP + H(+)</text>
        <dbReference type="Rhea" id="RHEA:17989"/>
        <dbReference type="Rhea" id="RHEA-COMP:9863"/>
        <dbReference type="Rhea" id="RHEA-COMP:11604"/>
        <dbReference type="ChEBI" id="CHEBI:15378"/>
        <dbReference type="ChEBI" id="CHEBI:29999"/>
        <dbReference type="ChEBI" id="CHEBI:30616"/>
        <dbReference type="ChEBI" id="CHEBI:83421"/>
        <dbReference type="ChEBI" id="CHEBI:456216"/>
        <dbReference type="EC" id="2.7.11.22"/>
    </reaction>
</comment>
<dbReference type="GO" id="GO:0005524">
    <property type="term" value="F:ATP binding"/>
    <property type="evidence" value="ECO:0007669"/>
    <property type="project" value="UniProtKB-KW"/>
</dbReference>
<evidence type="ECO:0000313" key="11">
    <source>
        <dbReference type="Proteomes" id="UP000239899"/>
    </source>
</evidence>
<comment type="catalytic activity">
    <reaction evidence="7">
        <text>L-threonyl-[protein] + ATP = O-phospho-L-threonyl-[protein] + ADP + H(+)</text>
        <dbReference type="Rhea" id="RHEA:46608"/>
        <dbReference type="Rhea" id="RHEA-COMP:11060"/>
        <dbReference type="Rhea" id="RHEA-COMP:11605"/>
        <dbReference type="ChEBI" id="CHEBI:15378"/>
        <dbReference type="ChEBI" id="CHEBI:30013"/>
        <dbReference type="ChEBI" id="CHEBI:30616"/>
        <dbReference type="ChEBI" id="CHEBI:61977"/>
        <dbReference type="ChEBI" id="CHEBI:456216"/>
        <dbReference type="EC" id="2.7.11.22"/>
    </reaction>
</comment>
<dbReference type="GO" id="GO:0004693">
    <property type="term" value="F:cyclin-dependent protein serine/threonine kinase activity"/>
    <property type="evidence" value="ECO:0007669"/>
    <property type="project" value="UniProtKB-EC"/>
</dbReference>
<dbReference type="Gene3D" id="3.30.200.20">
    <property type="entry name" value="Phosphorylase Kinase, domain 1"/>
    <property type="match status" value="1"/>
</dbReference>
<evidence type="ECO:0000256" key="2">
    <source>
        <dbReference type="ARBA" id="ARBA00022527"/>
    </source>
</evidence>
<dbReference type="FunFam" id="1.10.510.10:FF:000624">
    <property type="entry name" value="Mitogen-activated protein kinase"/>
    <property type="match status" value="1"/>
</dbReference>